<evidence type="ECO:0000313" key="3">
    <source>
        <dbReference type="Proteomes" id="UP000315295"/>
    </source>
</evidence>
<sequence>MRWCIRRIFKRNFYTVSPGMVIRRFPDVKSVTLKGEPHFTNFNLVPESWGGICTPGSPPLFQLQYKLDIPRNRLA</sequence>
<evidence type="ECO:0000313" key="2">
    <source>
        <dbReference type="EMBL" id="TQE13413.1"/>
    </source>
</evidence>
<reference evidence="2 3" key="1">
    <citation type="journal article" date="2019" name="G3 (Bethesda)">
        <title>Sequencing of a Wild Apple (Malus baccata) Genome Unravels the Differences Between Cultivated and Wild Apple Species Regarding Disease Resistance and Cold Tolerance.</title>
        <authorList>
            <person name="Chen X."/>
        </authorList>
    </citation>
    <scope>NUCLEOTIDE SEQUENCE [LARGE SCALE GENOMIC DNA]</scope>
    <source>
        <strain evidence="3">cv. Shandingzi</strain>
        <tissue evidence="2">Leaves</tissue>
    </source>
</reference>
<organism evidence="2 3">
    <name type="scientific">Malus baccata</name>
    <name type="common">Siberian crab apple</name>
    <name type="synonym">Pyrus baccata</name>
    <dbReference type="NCBI Taxonomy" id="106549"/>
    <lineage>
        <taxon>Eukaryota</taxon>
        <taxon>Viridiplantae</taxon>
        <taxon>Streptophyta</taxon>
        <taxon>Embryophyta</taxon>
        <taxon>Tracheophyta</taxon>
        <taxon>Spermatophyta</taxon>
        <taxon>Magnoliopsida</taxon>
        <taxon>eudicotyledons</taxon>
        <taxon>Gunneridae</taxon>
        <taxon>Pentapetalae</taxon>
        <taxon>rosids</taxon>
        <taxon>fabids</taxon>
        <taxon>Rosales</taxon>
        <taxon>Rosaceae</taxon>
        <taxon>Amygdaloideae</taxon>
        <taxon>Maleae</taxon>
        <taxon>Malus</taxon>
    </lineage>
</organism>
<evidence type="ECO:0000259" key="1">
    <source>
        <dbReference type="Pfam" id="PF18791"/>
    </source>
</evidence>
<dbReference type="InterPro" id="IPR041101">
    <property type="entry name" value="Transp_inhibit"/>
</dbReference>
<dbReference type="EMBL" id="VIEB01000011">
    <property type="protein sequence ID" value="TQE13413.1"/>
    <property type="molecule type" value="Genomic_DNA"/>
</dbReference>
<dbReference type="Pfam" id="PF18791">
    <property type="entry name" value="Transp_inhibit"/>
    <property type="match status" value="1"/>
</dbReference>
<dbReference type="Gene3D" id="3.80.10.10">
    <property type="entry name" value="Ribonuclease Inhibitor"/>
    <property type="match status" value="1"/>
</dbReference>
<dbReference type="AlphaFoldDB" id="A0A540NS15"/>
<feature type="domain" description="Transport inhibitor response 1" evidence="1">
    <location>
        <begin position="26"/>
        <end position="55"/>
    </location>
</feature>
<dbReference type="Proteomes" id="UP000315295">
    <property type="component" value="Unassembled WGS sequence"/>
</dbReference>
<keyword evidence="3" id="KW-1185">Reference proteome</keyword>
<dbReference type="InterPro" id="IPR032675">
    <property type="entry name" value="LRR_dom_sf"/>
</dbReference>
<proteinExistence type="predicted"/>
<dbReference type="STRING" id="106549.A0A540NS15"/>
<gene>
    <name evidence="2" type="ORF">C1H46_000980</name>
</gene>
<name>A0A540NS15_MALBA</name>
<protein>
    <recommendedName>
        <fullName evidence="1">Transport inhibitor response 1 domain-containing protein</fullName>
    </recommendedName>
</protein>
<accession>A0A540NS15</accession>
<comment type="caution">
    <text evidence="2">The sequence shown here is derived from an EMBL/GenBank/DDBJ whole genome shotgun (WGS) entry which is preliminary data.</text>
</comment>